<feature type="domain" description="A-kinase anchor protein 2 C-terminal" evidence="3">
    <location>
        <begin position="293"/>
        <end position="635"/>
    </location>
</feature>
<dbReference type="OMA" id="QASHRHD"/>
<reference evidence="4" key="2">
    <citation type="submission" date="2025-09" db="UniProtKB">
        <authorList>
            <consortium name="Ensembl"/>
        </authorList>
    </citation>
    <scope>IDENTIFICATION</scope>
</reference>
<feature type="compositionally biased region" description="Basic and acidic residues" evidence="2">
    <location>
        <begin position="325"/>
        <end position="337"/>
    </location>
</feature>
<sequence>MDRVTRYPIFSNPHSARVTGLALDGDSSYTIELVGVGPEATWSQDDPQVWATDHEAQPYMKNSGVSYARQSFPSQLSLGSSYLEDDDEEMKAYHLDIYDGLHQPQDLERERWAIIHGQAVRKGGTVVATLGGAPDREDTGHSSQRQSTLMEESMVDREQIDFLAARQQFLSLEQANVHALPPHPTTRATLTHTPIGQIPKASNGPHVANGYVVPFMSQEKKVVLEEKGVHGFPSGSSIGSLDGPGSPSQADPSELPKETPIEREIRLAQEREADLREQRGLRRAAGQQELVQIPSRPLLNKVTLTEVPRRDRGRPSLYVQRDMVQETQREEDHRREGLQVGRASTPDWASEDPQLGLRISPSSDCILSPTPDARAADQAPEIRKVNRIPLDAYQPYLGPGIPQREFSPFGVYSKSSGVATEDTKAMALPKVTGSSRHLSESSGKLLHTSSKPPRGHPRATGGVVRWEYFRLRPLRFRVLDGPQQVENPSHTWGWEVAGAPALRLQRSQSSDLLEREVENVLRREREVAEERRNALFPEVFSPTPDEDWQPDSRSSSRGSGITGSYSVSESPTFTPVHLHSGLVWKAEAPADSNSRQNKKEQWVNSPPLCVQILGATRVTRHKNAMAERWEARLYASEDED</sequence>
<dbReference type="GO" id="GO:0031616">
    <property type="term" value="C:spindle pole centrosome"/>
    <property type="evidence" value="ECO:0007669"/>
    <property type="project" value="Ensembl"/>
</dbReference>
<reference evidence="4" key="1">
    <citation type="submission" date="2025-08" db="UniProtKB">
        <authorList>
            <consortium name="Ensembl"/>
        </authorList>
    </citation>
    <scope>IDENTIFICATION</scope>
</reference>
<dbReference type="Pfam" id="PF15304">
    <property type="entry name" value="AKAP2_C"/>
    <property type="match status" value="1"/>
</dbReference>
<gene>
    <name evidence="4" type="primary">Misp</name>
</gene>
<feature type="region of interest" description="Disordered" evidence="2">
    <location>
        <begin position="536"/>
        <end position="572"/>
    </location>
</feature>
<dbReference type="GO" id="GO:0051015">
    <property type="term" value="F:actin filament binding"/>
    <property type="evidence" value="ECO:0007669"/>
    <property type="project" value="Ensembl"/>
</dbReference>
<evidence type="ECO:0000256" key="2">
    <source>
        <dbReference type="SAM" id="MobiDB-lite"/>
    </source>
</evidence>
<name>A0A8C5KQH5_JACJA</name>
<dbReference type="Proteomes" id="UP000694385">
    <property type="component" value="Unassembled WGS sequence"/>
</dbReference>
<feature type="region of interest" description="Disordered" evidence="2">
    <location>
        <begin position="430"/>
        <end position="459"/>
    </location>
</feature>
<dbReference type="InterPro" id="IPR029304">
    <property type="entry name" value="AKAP2_C"/>
</dbReference>
<dbReference type="GO" id="GO:0016477">
    <property type="term" value="P:cell migration"/>
    <property type="evidence" value="ECO:0007669"/>
    <property type="project" value="Ensembl"/>
</dbReference>
<dbReference type="GO" id="GO:0005884">
    <property type="term" value="C:actin filament"/>
    <property type="evidence" value="ECO:0007669"/>
    <property type="project" value="Ensembl"/>
</dbReference>
<feature type="compositionally biased region" description="Polar residues" evidence="2">
    <location>
        <begin position="432"/>
        <end position="451"/>
    </location>
</feature>
<dbReference type="GO" id="GO:0090307">
    <property type="term" value="P:mitotic spindle assembly"/>
    <property type="evidence" value="ECO:0007669"/>
    <property type="project" value="Ensembl"/>
</dbReference>
<feature type="region of interest" description="Disordered" evidence="2">
    <location>
        <begin position="232"/>
        <end position="261"/>
    </location>
</feature>
<dbReference type="GO" id="GO:0000132">
    <property type="term" value="P:establishment of mitotic spindle orientation"/>
    <property type="evidence" value="ECO:0007669"/>
    <property type="project" value="Ensembl"/>
</dbReference>
<evidence type="ECO:0000256" key="1">
    <source>
        <dbReference type="ARBA" id="ARBA00023054"/>
    </source>
</evidence>
<proteinExistence type="predicted"/>
<accession>A0A8C5KQH5</accession>
<evidence type="ECO:0000313" key="5">
    <source>
        <dbReference type="Proteomes" id="UP000694385"/>
    </source>
</evidence>
<dbReference type="AlphaFoldDB" id="A0A8C5KQH5"/>
<dbReference type="InterPro" id="IPR042779">
    <property type="entry name" value="MISP/MISP3-like"/>
</dbReference>
<dbReference type="PANTHER" id="PTHR18839:SF3">
    <property type="entry name" value="MITOTIC INTERACTOR AND SUBSTRATE OF PLK1"/>
    <property type="match status" value="1"/>
</dbReference>
<keyword evidence="5" id="KW-1185">Reference proteome</keyword>
<evidence type="ECO:0000313" key="4">
    <source>
        <dbReference type="Ensembl" id="ENSJJAP00000014275.1"/>
    </source>
</evidence>
<dbReference type="GeneTree" id="ENSGT00940000154739"/>
<keyword evidence="1" id="KW-0175">Coiled coil</keyword>
<dbReference type="GO" id="GO:0005925">
    <property type="term" value="C:focal adhesion"/>
    <property type="evidence" value="ECO:0007669"/>
    <property type="project" value="Ensembl"/>
</dbReference>
<dbReference type="GO" id="GO:0030864">
    <property type="term" value="C:cortical actin cytoskeleton"/>
    <property type="evidence" value="ECO:0007669"/>
    <property type="project" value="Ensembl"/>
</dbReference>
<dbReference type="GO" id="GO:1904776">
    <property type="term" value="P:regulation of protein localization to cell cortex"/>
    <property type="evidence" value="ECO:0007669"/>
    <property type="project" value="Ensembl"/>
</dbReference>
<feature type="region of interest" description="Disordered" evidence="2">
    <location>
        <begin position="325"/>
        <end position="352"/>
    </location>
</feature>
<protein>
    <submittedName>
        <fullName evidence="4">Mitotic spindle positioning</fullName>
    </submittedName>
</protein>
<evidence type="ECO:0000259" key="3">
    <source>
        <dbReference type="Pfam" id="PF15304"/>
    </source>
</evidence>
<dbReference type="GO" id="GO:0005886">
    <property type="term" value="C:plasma membrane"/>
    <property type="evidence" value="ECO:0007669"/>
    <property type="project" value="Ensembl"/>
</dbReference>
<dbReference type="GO" id="GO:0051660">
    <property type="term" value="P:establishment of centrosome localization"/>
    <property type="evidence" value="ECO:0007669"/>
    <property type="project" value="Ensembl"/>
</dbReference>
<dbReference type="PANTHER" id="PTHR18839">
    <property type="entry name" value="MITOTIC INTERACTOR AND SUBSTRATE OF PLK1 MISP FAMILY MEMBER"/>
    <property type="match status" value="1"/>
</dbReference>
<organism evidence="4 5">
    <name type="scientific">Jaculus jaculus</name>
    <name type="common">Lesser Egyptian jerboa</name>
    <dbReference type="NCBI Taxonomy" id="51337"/>
    <lineage>
        <taxon>Eukaryota</taxon>
        <taxon>Metazoa</taxon>
        <taxon>Chordata</taxon>
        <taxon>Craniata</taxon>
        <taxon>Vertebrata</taxon>
        <taxon>Euteleostomi</taxon>
        <taxon>Mammalia</taxon>
        <taxon>Eutheria</taxon>
        <taxon>Euarchontoglires</taxon>
        <taxon>Glires</taxon>
        <taxon>Rodentia</taxon>
        <taxon>Myomorpha</taxon>
        <taxon>Dipodoidea</taxon>
        <taxon>Dipodidae</taxon>
        <taxon>Dipodinae</taxon>
        <taxon>Jaculus</taxon>
    </lineage>
</organism>
<feature type="compositionally biased region" description="Low complexity" evidence="2">
    <location>
        <begin position="552"/>
        <end position="566"/>
    </location>
</feature>
<dbReference type="Ensembl" id="ENSJJAT00000020771.1">
    <property type="protein sequence ID" value="ENSJJAP00000014275.1"/>
    <property type="gene ID" value="ENSJJAG00000016777.1"/>
</dbReference>
<dbReference type="GO" id="GO:1905721">
    <property type="term" value="C:mitotic spindle astral microtubule end"/>
    <property type="evidence" value="ECO:0007669"/>
    <property type="project" value="Ensembl"/>
</dbReference>